<dbReference type="GO" id="GO:0032012">
    <property type="term" value="P:regulation of ARF protein signal transduction"/>
    <property type="evidence" value="ECO:0007669"/>
    <property type="project" value="InterPro"/>
</dbReference>
<evidence type="ECO:0000259" key="3">
    <source>
        <dbReference type="PROSITE" id="PS50190"/>
    </source>
</evidence>
<sequence length="807" mass="89265">MNASGTHSDSEDSLGNDNIGRSRDSNVADNQNFNHYSITINTSYSDVAYGYENQSGSSSSTNNNRNSASKGAARRAAALQKLKASPTATAALSTVANFTPMPTSGTAAARGDGGNDTIVEQEQEQLPSADSVGSAGSAIAVRPLSLADHPLLASLTSLQMSAVPRMFQETPSGRSEDDNPQLQLDGDPQLTFALFLAEQQQQDTDITLSPASSSAPPAISQLELLATPRLNYRDMSPEEAAQSLFDNLIIDVPKEKIVSVITKNDNFHKSILQQFMNCLDVPQNIVEALRSLCAHVTLKGEAQQIDRLLVAFAGRWWDAHAALDSTTYVYRSQDIVYGLMFVTILLNTDMYSANVRKKMTLKEFIANTMRYVDSIVKDDETVAASISDPVEEDAWRKELNAVLTGLYVAVKEDAIFIPQDLKPGISGSSNGVSIAGNGYHTLPRGKVSAAIYGNRTPSPMQSGGSLHRRLSPVRSSNSSEKSVSSKKINVDALPAQIRRELRPFWSGDEFYDDESLTDGMSLEGLLVRKMMDGENGSKPQYRSWVPLWCVVSVSQSKGVELNMFEVEGDAEGDVWMAHSNVLDVSRIRVPNRPPEVVTILHSHSKALPNPGYNASRPFVFFICLTNGVTYLFQTKSKYDLRQWTDTLNYWTARYSMGPIRGGGVGNADYGWSEFEWETWRLAGIVSGEYIGGSRKNLDEWETPKSSTLVVSVLDLEEQLEMLEKQLVSIMSEYNAHISYKSRIERKYILSFKSKSRALTNWNKKLNYLESERDRYTMYTNILKASMVATREVEGVIEFDTEKKEGDL</sequence>
<dbReference type="InterPro" id="IPR000904">
    <property type="entry name" value="Sec7_dom"/>
</dbReference>
<dbReference type="PROSITE" id="PS50003">
    <property type="entry name" value="PH_DOMAIN"/>
    <property type="match status" value="1"/>
</dbReference>
<feature type="region of interest" description="Disordered" evidence="1">
    <location>
        <begin position="1"/>
        <end position="29"/>
    </location>
</feature>
<feature type="compositionally biased region" description="Low complexity" evidence="1">
    <location>
        <begin position="475"/>
        <end position="485"/>
    </location>
</feature>
<evidence type="ECO:0000313" key="4">
    <source>
        <dbReference type="EMBL" id="KAJ3091579.1"/>
    </source>
</evidence>
<dbReference type="GO" id="GO:0005085">
    <property type="term" value="F:guanyl-nucleotide exchange factor activity"/>
    <property type="evidence" value="ECO:0007669"/>
    <property type="project" value="InterPro"/>
</dbReference>
<feature type="region of interest" description="Disordered" evidence="1">
    <location>
        <begin position="53"/>
        <end position="81"/>
    </location>
</feature>
<dbReference type="Proteomes" id="UP001211907">
    <property type="component" value="Unassembled WGS sequence"/>
</dbReference>
<protein>
    <recommendedName>
        <fullName evidence="6">SEC7 domain-containing protein</fullName>
    </recommendedName>
</protein>
<dbReference type="Gene3D" id="1.10.1000.11">
    <property type="entry name" value="Arf Nucleotide-binding Site Opener,domain 2"/>
    <property type="match status" value="1"/>
</dbReference>
<comment type="caution">
    <text evidence="4">The sequence shown here is derived from an EMBL/GenBank/DDBJ whole genome shotgun (WGS) entry which is preliminary data.</text>
</comment>
<dbReference type="PANTHER" id="PTHR10663">
    <property type="entry name" value="GUANYL-NUCLEOTIDE EXCHANGE FACTOR"/>
    <property type="match status" value="1"/>
</dbReference>
<feature type="domain" description="SEC7" evidence="3">
    <location>
        <begin position="222"/>
        <end position="413"/>
    </location>
</feature>
<dbReference type="InterPro" id="IPR001849">
    <property type="entry name" value="PH_domain"/>
</dbReference>
<dbReference type="PANTHER" id="PTHR10663:SF375">
    <property type="entry name" value="LD29171P"/>
    <property type="match status" value="1"/>
</dbReference>
<gene>
    <name evidence="4" type="ORF">HK100_007145</name>
</gene>
<dbReference type="InterPro" id="IPR023394">
    <property type="entry name" value="Sec7_C_sf"/>
</dbReference>
<name>A0AAD5SPU3_9FUNG</name>
<dbReference type="PROSITE" id="PS50190">
    <property type="entry name" value="SEC7"/>
    <property type="match status" value="1"/>
</dbReference>
<dbReference type="Pfam" id="PF15410">
    <property type="entry name" value="PH_9"/>
    <property type="match status" value="1"/>
</dbReference>
<evidence type="ECO:0000259" key="2">
    <source>
        <dbReference type="PROSITE" id="PS50003"/>
    </source>
</evidence>
<organism evidence="4 5">
    <name type="scientific">Physocladia obscura</name>
    <dbReference type="NCBI Taxonomy" id="109957"/>
    <lineage>
        <taxon>Eukaryota</taxon>
        <taxon>Fungi</taxon>
        <taxon>Fungi incertae sedis</taxon>
        <taxon>Chytridiomycota</taxon>
        <taxon>Chytridiomycota incertae sedis</taxon>
        <taxon>Chytridiomycetes</taxon>
        <taxon>Chytridiales</taxon>
        <taxon>Chytriomycetaceae</taxon>
        <taxon>Physocladia</taxon>
    </lineage>
</organism>
<proteinExistence type="predicted"/>
<evidence type="ECO:0008006" key="6">
    <source>
        <dbReference type="Google" id="ProtNLM"/>
    </source>
</evidence>
<feature type="region of interest" description="Disordered" evidence="1">
    <location>
        <begin position="456"/>
        <end position="485"/>
    </location>
</feature>
<dbReference type="InterPro" id="IPR041681">
    <property type="entry name" value="PH_9"/>
</dbReference>
<dbReference type="Pfam" id="PF01369">
    <property type="entry name" value="Sec7"/>
    <property type="match status" value="1"/>
</dbReference>
<dbReference type="SMART" id="SM00222">
    <property type="entry name" value="Sec7"/>
    <property type="match status" value="1"/>
</dbReference>
<dbReference type="SUPFAM" id="SSF50729">
    <property type="entry name" value="PH domain-like"/>
    <property type="match status" value="1"/>
</dbReference>
<dbReference type="SUPFAM" id="SSF48425">
    <property type="entry name" value="Sec7 domain"/>
    <property type="match status" value="1"/>
</dbReference>
<feature type="non-terminal residue" evidence="4">
    <location>
        <position position="807"/>
    </location>
</feature>
<dbReference type="Gene3D" id="2.30.29.30">
    <property type="entry name" value="Pleckstrin-homology domain (PH domain)/Phosphotyrosine-binding domain (PTB)"/>
    <property type="match status" value="1"/>
</dbReference>
<dbReference type="InterPro" id="IPR011993">
    <property type="entry name" value="PH-like_dom_sf"/>
</dbReference>
<accession>A0AAD5SPU3</accession>
<keyword evidence="5" id="KW-1185">Reference proteome</keyword>
<reference evidence="4" key="1">
    <citation type="submission" date="2020-05" db="EMBL/GenBank/DDBJ databases">
        <title>Phylogenomic resolution of chytrid fungi.</title>
        <authorList>
            <person name="Stajich J.E."/>
            <person name="Amses K."/>
            <person name="Simmons R."/>
            <person name="Seto K."/>
            <person name="Myers J."/>
            <person name="Bonds A."/>
            <person name="Quandt C.A."/>
            <person name="Barry K."/>
            <person name="Liu P."/>
            <person name="Grigoriev I."/>
            <person name="Longcore J.E."/>
            <person name="James T.Y."/>
        </authorList>
    </citation>
    <scope>NUCLEOTIDE SEQUENCE</scope>
    <source>
        <strain evidence="4">JEL0513</strain>
    </source>
</reference>
<dbReference type="EMBL" id="JADGJH010003353">
    <property type="protein sequence ID" value="KAJ3091579.1"/>
    <property type="molecule type" value="Genomic_DNA"/>
</dbReference>
<dbReference type="InterPro" id="IPR035999">
    <property type="entry name" value="Sec7_dom_sf"/>
</dbReference>
<dbReference type="AlphaFoldDB" id="A0AAD5SPU3"/>
<feature type="domain" description="PH" evidence="2">
    <location>
        <begin position="519"/>
        <end position="652"/>
    </location>
</feature>
<evidence type="ECO:0000313" key="5">
    <source>
        <dbReference type="Proteomes" id="UP001211907"/>
    </source>
</evidence>
<evidence type="ECO:0000256" key="1">
    <source>
        <dbReference type="SAM" id="MobiDB-lite"/>
    </source>
</evidence>